<evidence type="ECO:0000259" key="1">
    <source>
        <dbReference type="Pfam" id="PF24747"/>
    </source>
</evidence>
<dbReference type="AlphaFoldDB" id="A0A2I0BDY1"/>
<dbReference type="Pfam" id="PF24747">
    <property type="entry name" value="Zn-ribbon_GIR1"/>
    <property type="match status" value="1"/>
</dbReference>
<name>A0A2I0BDY1_9ASPA</name>
<dbReference type="OrthoDB" id="1929178at2759"/>
<dbReference type="EMBL" id="KZ451888">
    <property type="protein sequence ID" value="PKA66000.1"/>
    <property type="molecule type" value="Genomic_DNA"/>
</dbReference>
<dbReference type="PANTHER" id="PTHR33177:SF24">
    <property type="entry name" value="FILAMENTOUS HEMAGGLUTININ TRANSPORTER"/>
    <property type="match status" value="1"/>
</dbReference>
<feature type="domain" description="GIR1-like zinc ribbon" evidence="1">
    <location>
        <begin position="182"/>
        <end position="212"/>
    </location>
</feature>
<accession>A0A2I0BDY1</accession>
<reference evidence="2 3" key="1">
    <citation type="journal article" date="2017" name="Nature">
        <title>The Apostasia genome and the evolution of orchids.</title>
        <authorList>
            <person name="Zhang G.Q."/>
            <person name="Liu K.W."/>
            <person name="Li Z."/>
            <person name="Lohaus R."/>
            <person name="Hsiao Y.Y."/>
            <person name="Niu S.C."/>
            <person name="Wang J.Y."/>
            <person name="Lin Y.C."/>
            <person name="Xu Q."/>
            <person name="Chen L.J."/>
            <person name="Yoshida K."/>
            <person name="Fujiwara S."/>
            <person name="Wang Z.W."/>
            <person name="Zhang Y.Q."/>
            <person name="Mitsuda N."/>
            <person name="Wang M."/>
            <person name="Liu G.H."/>
            <person name="Pecoraro L."/>
            <person name="Huang H.X."/>
            <person name="Xiao X.J."/>
            <person name="Lin M."/>
            <person name="Wu X.Y."/>
            <person name="Wu W.L."/>
            <person name="Chen Y.Y."/>
            <person name="Chang S.B."/>
            <person name="Sakamoto S."/>
            <person name="Ohme-Takagi M."/>
            <person name="Yagi M."/>
            <person name="Zeng S.J."/>
            <person name="Shen C.Y."/>
            <person name="Yeh C.M."/>
            <person name="Luo Y.B."/>
            <person name="Tsai W.C."/>
            <person name="Van de Peer Y."/>
            <person name="Liu Z.J."/>
        </authorList>
    </citation>
    <scope>NUCLEOTIDE SEQUENCE [LARGE SCALE GENOMIC DNA]</scope>
    <source>
        <strain evidence="3">cv. Shenzhen</strain>
        <tissue evidence="2">Stem</tissue>
    </source>
</reference>
<evidence type="ECO:0000313" key="2">
    <source>
        <dbReference type="EMBL" id="PKA66000.1"/>
    </source>
</evidence>
<evidence type="ECO:0000313" key="3">
    <source>
        <dbReference type="Proteomes" id="UP000236161"/>
    </source>
</evidence>
<sequence>MAVDATSLVRIMDAYKDEVEGKRRDLFTRDFLGGGGCASEELDLDHQIPKGWERSLDITTGKTYFQRLDFNLPSREGCCSASSEALPEDSELLDLKLAGGGTTSGNYPAVCTLQSVKSALRRAGRVPGNDLLFDAESSAATASPSSSTTTSSMKRRAAAAAAAAAATEDDDGSSDTAGGMMAGACSRCLLYVIISKTSPLCPRCDSQVPVPFIPKRTKFDLNSVSK</sequence>
<organism evidence="2 3">
    <name type="scientific">Apostasia shenzhenica</name>
    <dbReference type="NCBI Taxonomy" id="1088818"/>
    <lineage>
        <taxon>Eukaryota</taxon>
        <taxon>Viridiplantae</taxon>
        <taxon>Streptophyta</taxon>
        <taxon>Embryophyta</taxon>
        <taxon>Tracheophyta</taxon>
        <taxon>Spermatophyta</taxon>
        <taxon>Magnoliopsida</taxon>
        <taxon>Liliopsida</taxon>
        <taxon>Asparagales</taxon>
        <taxon>Orchidaceae</taxon>
        <taxon>Apostasioideae</taxon>
        <taxon>Apostasia</taxon>
    </lineage>
</organism>
<protein>
    <recommendedName>
        <fullName evidence="1">GIR1-like zinc ribbon domain-containing protein</fullName>
    </recommendedName>
</protein>
<proteinExistence type="predicted"/>
<dbReference type="STRING" id="1088818.A0A2I0BDY1"/>
<dbReference type="InterPro" id="IPR056440">
    <property type="entry name" value="Zn-ribbon_GIR1"/>
</dbReference>
<dbReference type="Proteomes" id="UP000236161">
    <property type="component" value="Unassembled WGS sequence"/>
</dbReference>
<gene>
    <name evidence="2" type="ORF">AXF42_Ash010409</name>
</gene>
<keyword evidence="3" id="KW-1185">Reference proteome</keyword>
<dbReference type="InterPro" id="IPR055281">
    <property type="entry name" value="GIR1-2/SIED1"/>
</dbReference>
<dbReference type="PANTHER" id="PTHR33177">
    <property type="entry name" value="PUTATIVE-RELATED"/>
    <property type="match status" value="1"/>
</dbReference>